<evidence type="ECO:0000313" key="2">
    <source>
        <dbReference type="Proteomes" id="UP000008635"/>
    </source>
</evidence>
<dbReference type="AlphaFoldDB" id="E8U359"/>
<reference evidence="1 2" key="1">
    <citation type="journal article" date="2011" name="Stand. Genomic Sci.">
        <title>Complete genome sequence of Deinococcus maricopensis type strain (LB-34).</title>
        <authorList>
            <person name="Pukall R."/>
            <person name="Zeytun A."/>
            <person name="Lucas S."/>
            <person name="Lapidus A."/>
            <person name="Hammon N."/>
            <person name="Deshpande S."/>
            <person name="Nolan M."/>
            <person name="Cheng J.F."/>
            <person name="Pitluck S."/>
            <person name="Liolios K."/>
            <person name="Pagani I."/>
            <person name="Mikhailova N."/>
            <person name="Ivanova N."/>
            <person name="Mavromatis K."/>
            <person name="Pati A."/>
            <person name="Tapia R."/>
            <person name="Han C."/>
            <person name="Goodwin L."/>
            <person name="Chen A."/>
            <person name="Palaniappan K."/>
            <person name="Land M."/>
            <person name="Hauser L."/>
            <person name="Chang Y.J."/>
            <person name="Jeffries C.D."/>
            <person name="Brambilla E.M."/>
            <person name="Rohde M."/>
            <person name="Goker M."/>
            <person name="Detter J.C."/>
            <person name="Woyke T."/>
            <person name="Bristow J."/>
            <person name="Eisen J.A."/>
            <person name="Markowitz V."/>
            <person name="Hugenholtz P."/>
            <person name="Kyrpides N.C."/>
            <person name="Klenk H.P."/>
        </authorList>
    </citation>
    <scope>NUCLEOTIDE SEQUENCE [LARGE SCALE GENOMIC DNA]</scope>
    <source>
        <strain evidence="2">DSM 21211 / LMG 22137 / NRRL B-23946 / LB-34</strain>
    </source>
</reference>
<dbReference type="RefSeq" id="WP_013555509.1">
    <property type="nucleotide sequence ID" value="NC_014958.1"/>
</dbReference>
<proteinExistence type="predicted"/>
<sequence>MTIPSAEHPAPAVSLVTLTGTSSDALYRVAQHMCVLAPHTHLDLYVVRSAPLNAIGVNADRVWRCGAVLALTSDLPQLRHIEHLQRQPLVADPDPFDDLLQATPAYHVERSEALTDLIAATFALARALDQRAPQSTDRLGGLLTRLRGTPRAAPRDPAALMSDLNRAAQAVQVREHAVRAAPATTETAEWDDVTADWDDVDPE</sequence>
<keyword evidence="2" id="KW-1185">Reference proteome</keyword>
<protein>
    <submittedName>
        <fullName evidence="1">Uncharacterized protein</fullName>
    </submittedName>
</protein>
<organism evidence="1 2">
    <name type="scientific">Deinococcus maricopensis (strain DSM 21211 / LMG 22137 / NRRL B-23946 / LB-34)</name>
    <dbReference type="NCBI Taxonomy" id="709986"/>
    <lineage>
        <taxon>Bacteria</taxon>
        <taxon>Thermotogati</taxon>
        <taxon>Deinococcota</taxon>
        <taxon>Deinococci</taxon>
        <taxon>Deinococcales</taxon>
        <taxon>Deinococcaceae</taxon>
        <taxon>Deinococcus</taxon>
    </lineage>
</organism>
<dbReference type="HOGENOM" id="CLU_1347055_0_0_0"/>
<dbReference type="KEGG" id="dmr:Deima_0343"/>
<dbReference type="Proteomes" id="UP000008635">
    <property type="component" value="Chromosome"/>
</dbReference>
<dbReference type="STRING" id="709986.Deima_0343"/>
<name>E8U359_DEIML</name>
<dbReference type="EMBL" id="CP002454">
    <property type="protein sequence ID" value="ADV66004.1"/>
    <property type="molecule type" value="Genomic_DNA"/>
</dbReference>
<gene>
    <name evidence="1" type="ordered locus">Deima_0343</name>
</gene>
<accession>E8U359</accession>
<evidence type="ECO:0000313" key="1">
    <source>
        <dbReference type="EMBL" id="ADV66004.1"/>
    </source>
</evidence>
<reference evidence="2" key="2">
    <citation type="submission" date="2011-01" db="EMBL/GenBank/DDBJ databases">
        <title>The complete genome of Deinococcus maricopensis DSM 21211.</title>
        <authorList>
            <consortium name="US DOE Joint Genome Institute (JGI-PGF)"/>
            <person name="Lucas S."/>
            <person name="Copeland A."/>
            <person name="Lapidus A."/>
            <person name="Goodwin L."/>
            <person name="Pitluck S."/>
            <person name="Kyrpides N."/>
            <person name="Mavromatis K."/>
            <person name="Pagani I."/>
            <person name="Ivanova N."/>
            <person name="Ovchinnikova G."/>
            <person name="Zeytun A."/>
            <person name="Detter J.C."/>
            <person name="Han C."/>
            <person name="Land M."/>
            <person name="Hauser L."/>
            <person name="Markowitz V."/>
            <person name="Cheng J.-F."/>
            <person name="Hugenholtz P."/>
            <person name="Woyke T."/>
            <person name="Wu D."/>
            <person name="Pukall R."/>
            <person name="Gehrich-Schroeter G."/>
            <person name="Brambilla E."/>
            <person name="Klenk H.-P."/>
            <person name="Eisen J.A."/>
        </authorList>
    </citation>
    <scope>NUCLEOTIDE SEQUENCE [LARGE SCALE GENOMIC DNA]</scope>
    <source>
        <strain evidence="2">DSM 21211 / LMG 22137 / NRRL B-23946 / LB-34</strain>
    </source>
</reference>